<dbReference type="Proteomes" id="UP001157126">
    <property type="component" value="Unassembled WGS sequence"/>
</dbReference>
<organism evidence="2 3">
    <name type="scientific">Mobilicoccus caccae</name>
    <dbReference type="NCBI Taxonomy" id="1859295"/>
    <lineage>
        <taxon>Bacteria</taxon>
        <taxon>Bacillati</taxon>
        <taxon>Actinomycetota</taxon>
        <taxon>Actinomycetes</taxon>
        <taxon>Micrococcales</taxon>
        <taxon>Dermatophilaceae</taxon>
        <taxon>Mobilicoccus</taxon>
    </lineage>
</organism>
<proteinExistence type="predicted"/>
<dbReference type="SUPFAM" id="SSF46894">
    <property type="entry name" value="C-terminal effector domain of the bipartite response regulators"/>
    <property type="match status" value="1"/>
</dbReference>
<dbReference type="InterPro" id="IPR016032">
    <property type="entry name" value="Sig_transdc_resp-reg_C-effctor"/>
</dbReference>
<evidence type="ECO:0000259" key="1">
    <source>
        <dbReference type="SMART" id="SM00421"/>
    </source>
</evidence>
<gene>
    <name evidence="2" type="ORF">GCM10025883_21550</name>
</gene>
<feature type="domain" description="HTH luxR-type" evidence="1">
    <location>
        <begin position="239"/>
        <end position="296"/>
    </location>
</feature>
<dbReference type="Gene3D" id="1.10.10.10">
    <property type="entry name" value="Winged helix-like DNA-binding domain superfamily/Winged helix DNA-binding domain"/>
    <property type="match status" value="1"/>
</dbReference>
<name>A0ABQ6IRY3_9MICO</name>
<dbReference type="InterPro" id="IPR036388">
    <property type="entry name" value="WH-like_DNA-bd_sf"/>
</dbReference>
<dbReference type="InterPro" id="IPR051797">
    <property type="entry name" value="TrmB-like"/>
</dbReference>
<dbReference type="PANTHER" id="PTHR34293">
    <property type="entry name" value="HTH-TYPE TRANSCRIPTIONAL REGULATOR TRMBL2"/>
    <property type="match status" value="1"/>
</dbReference>
<dbReference type="InterPro" id="IPR000792">
    <property type="entry name" value="Tscrpt_reg_LuxR_C"/>
</dbReference>
<evidence type="ECO:0000313" key="3">
    <source>
        <dbReference type="Proteomes" id="UP001157126"/>
    </source>
</evidence>
<accession>A0ABQ6IRY3</accession>
<reference evidence="3" key="1">
    <citation type="journal article" date="2019" name="Int. J. Syst. Evol. Microbiol.">
        <title>The Global Catalogue of Microorganisms (GCM) 10K type strain sequencing project: providing services to taxonomists for standard genome sequencing and annotation.</title>
        <authorList>
            <consortium name="The Broad Institute Genomics Platform"/>
            <consortium name="The Broad Institute Genome Sequencing Center for Infectious Disease"/>
            <person name="Wu L."/>
            <person name="Ma J."/>
        </authorList>
    </citation>
    <scope>NUCLEOTIDE SEQUENCE [LARGE SCALE GENOMIC DNA]</scope>
    <source>
        <strain evidence="3">NBRC 113072</strain>
    </source>
</reference>
<dbReference type="EMBL" id="BSUO01000001">
    <property type="protein sequence ID" value="GMA40110.1"/>
    <property type="molecule type" value="Genomic_DNA"/>
</dbReference>
<dbReference type="SUPFAM" id="SSF56024">
    <property type="entry name" value="Phospholipase D/nuclease"/>
    <property type="match status" value="1"/>
</dbReference>
<protein>
    <submittedName>
        <fullName evidence="2">Transcriptional regulator</fullName>
    </submittedName>
</protein>
<evidence type="ECO:0000313" key="2">
    <source>
        <dbReference type="EMBL" id="GMA40110.1"/>
    </source>
</evidence>
<sequence>MDGESDRGVHLALEGEKLPNERGDALVGAGLAAPSVETRRGVRAVGPHAAFRGEFDEAVAEAGEALARVMDLHAQVSDFTDHYVARLRRDRAEDVHLLEGADQIVTAVHEFVATARTSVWAMMSWSVLVDTAAQGWEDAVSLAAGRLDLRVVCPVGGARDRLGTYLEGLSAAGAQVRVVGFVPATCVVVDGDVAVIVNGEKDPASRSAYVIRSPDLVRLVMYLFEHGWASGRPTGTAARWGISEAERRLLEELAAGHKDEAIARRIGVSVRTLRRTITGLAARAGVSSRFALALEAQRRGWLLGVDGPGIDSLERPPLRALDVDPEAASPR</sequence>
<keyword evidence="3" id="KW-1185">Reference proteome</keyword>
<comment type="caution">
    <text evidence="2">The sequence shown here is derived from an EMBL/GenBank/DDBJ whole genome shotgun (WGS) entry which is preliminary data.</text>
</comment>
<dbReference type="PANTHER" id="PTHR34293:SF1">
    <property type="entry name" value="HTH-TYPE TRANSCRIPTIONAL REGULATOR TRMBL2"/>
    <property type="match status" value="1"/>
</dbReference>
<dbReference type="SMART" id="SM00421">
    <property type="entry name" value="HTH_LUXR"/>
    <property type="match status" value="1"/>
</dbReference>